<feature type="region of interest" description="Disordered" evidence="1">
    <location>
        <begin position="30"/>
        <end position="59"/>
    </location>
</feature>
<dbReference type="EMBL" id="JACVVK020000111">
    <property type="protein sequence ID" value="KAK7491770.1"/>
    <property type="molecule type" value="Genomic_DNA"/>
</dbReference>
<evidence type="ECO:0000313" key="3">
    <source>
        <dbReference type="Proteomes" id="UP001519460"/>
    </source>
</evidence>
<gene>
    <name evidence="2" type="ORF">BaRGS_00017026</name>
</gene>
<protein>
    <submittedName>
        <fullName evidence="2">Uncharacterized protein</fullName>
    </submittedName>
</protein>
<sequence>MLQTTFMEQVATARKTFAGKGKGQFEVTAKGEKHLDKSRRRFSLSGGRDPTDLTTRPSVTATGASRHYGVSRISLPSSGKKVLSSCQFNGDEAFFPINGRSAEQASDRRLNTLVMESTGESHSNSVRSLNSDELRTLRLTLYVVGSRASPVIACSDILPATLFDYAELDRPAGAKVLLI</sequence>
<dbReference type="Proteomes" id="UP001519460">
    <property type="component" value="Unassembled WGS sequence"/>
</dbReference>
<dbReference type="AlphaFoldDB" id="A0ABD0KY77"/>
<evidence type="ECO:0000256" key="1">
    <source>
        <dbReference type="SAM" id="MobiDB-lite"/>
    </source>
</evidence>
<evidence type="ECO:0000313" key="2">
    <source>
        <dbReference type="EMBL" id="KAK7491770.1"/>
    </source>
</evidence>
<comment type="caution">
    <text evidence="2">The sequence shown here is derived from an EMBL/GenBank/DDBJ whole genome shotgun (WGS) entry which is preliminary data.</text>
</comment>
<keyword evidence="3" id="KW-1185">Reference proteome</keyword>
<proteinExistence type="predicted"/>
<accession>A0ABD0KY77</accession>
<name>A0ABD0KY77_9CAEN</name>
<organism evidence="2 3">
    <name type="scientific">Batillaria attramentaria</name>
    <dbReference type="NCBI Taxonomy" id="370345"/>
    <lineage>
        <taxon>Eukaryota</taxon>
        <taxon>Metazoa</taxon>
        <taxon>Spiralia</taxon>
        <taxon>Lophotrochozoa</taxon>
        <taxon>Mollusca</taxon>
        <taxon>Gastropoda</taxon>
        <taxon>Caenogastropoda</taxon>
        <taxon>Sorbeoconcha</taxon>
        <taxon>Cerithioidea</taxon>
        <taxon>Batillariidae</taxon>
        <taxon>Batillaria</taxon>
    </lineage>
</organism>
<reference evidence="2 3" key="1">
    <citation type="journal article" date="2023" name="Sci. Data">
        <title>Genome assembly of the Korean intertidal mud-creeper Batillaria attramentaria.</title>
        <authorList>
            <person name="Patra A.K."/>
            <person name="Ho P.T."/>
            <person name="Jun S."/>
            <person name="Lee S.J."/>
            <person name="Kim Y."/>
            <person name="Won Y.J."/>
        </authorList>
    </citation>
    <scope>NUCLEOTIDE SEQUENCE [LARGE SCALE GENOMIC DNA]</scope>
    <source>
        <strain evidence="2">Wonlab-2016</strain>
    </source>
</reference>